<evidence type="ECO:0000256" key="1">
    <source>
        <dbReference type="ARBA" id="ARBA00022670"/>
    </source>
</evidence>
<accession>A0A6C0LV89</accession>
<dbReference type="InterPro" id="IPR003653">
    <property type="entry name" value="Peptidase_C48_C"/>
</dbReference>
<dbReference type="EMBL" id="MN740568">
    <property type="protein sequence ID" value="QHU34300.1"/>
    <property type="molecule type" value="Genomic_DNA"/>
</dbReference>
<keyword evidence="2" id="KW-0378">Hydrolase</keyword>
<dbReference type="GO" id="GO:0008234">
    <property type="term" value="F:cysteine-type peptidase activity"/>
    <property type="evidence" value="ECO:0007669"/>
    <property type="project" value="InterPro"/>
</dbReference>
<dbReference type="InterPro" id="IPR038765">
    <property type="entry name" value="Papain-like_cys_pep_sf"/>
</dbReference>
<reference evidence="4" key="1">
    <citation type="journal article" date="2020" name="Nature">
        <title>Giant virus diversity and host interactions through global metagenomics.</title>
        <authorList>
            <person name="Schulz F."/>
            <person name="Roux S."/>
            <person name="Paez-Espino D."/>
            <person name="Jungbluth S."/>
            <person name="Walsh D.A."/>
            <person name="Denef V.J."/>
            <person name="McMahon K.D."/>
            <person name="Konstantinidis K.T."/>
            <person name="Eloe-Fadrosh E.A."/>
            <person name="Kyrpides N.C."/>
            <person name="Woyke T."/>
        </authorList>
    </citation>
    <scope>NUCLEOTIDE SEQUENCE</scope>
    <source>
        <strain evidence="4">GVMAG-S-1016713-123</strain>
    </source>
</reference>
<dbReference type="SUPFAM" id="SSF54001">
    <property type="entry name" value="Cysteine proteinases"/>
    <property type="match status" value="1"/>
</dbReference>
<protein>
    <recommendedName>
        <fullName evidence="3">Ubiquitin-like protease family profile domain-containing protein</fullName>
    </recommendedName>
</protein>
<feature type="domain" description="Ubiquitin-like protease family profile" evidence="3">
    <location>
        <begin position="79"/>
        <end position="258"/>
    </location>
</feature>
<proteinExistence type="predicted"/>
<dbReference type="PROSITE" id="PS50600">
    <property type="entry name" value="ULP_PROTEASE"/>
    <property type="match status" value="1"/>
</dbReference>
<organism evidence="4">
    <name type="scientific">viral metagenome</name>
    <dbReference type="NCBI Taxonomy" id="1070528"/>
    <lineage>
        <taxon>unclassified sequences</taxon>
        <taxon>metagenomes</taxon>
        <taxon>organismal metagenomes</taxon>
    </lineage>
</organism>
<dbReference type="GO" id="GO:0006508">
    <property type="term" value="P:proteolysis"/>
    <property type="evidence" value="ECO:0007669"/>
    <property type="project" value="UniProtKB-KW"/>
</dbReference>
<dbReference type="Gene3D" id="3.40.395.10">
    <property type="entry name" value="Adenoviral Proteinase, Chain A"/>
    <property type="match status" value="1"/>
</dbReference>
<sequence length="290" mass="34773">MPKETFKKLSCSPLSDKDFDFTCYDKDDLEKLKETYNKRHRDDPIKSEDPKIIWDTLRDKYHNVCNTESCWLRREFMPSQLGKQLVESFAPEHPESWNKNDHTWLSSSDIQKVMKQFEKRYKCFEFIGPSPIDFYKTDSYDEGKRVWPELYDFNVDKNIRNNKFKIGIIFNLDEHTKSGSHWVALFLNLRKKKLYFFDSVKTSSTNKEPPEIKKLVNCIITQGEKLNIKIDYELNDKIVHQRKNTECGVYCLFFIINMLQETLTWNDIMSKRITDDDVHKYRKTYFNSNV</sequence>
<evidence type="ECO:0000259" key="3">
    <source>
        <dbReference type="PROSITE" id="PS50600"/>
    </source>
</evidence>
<name>A0A6C0LV89_9ZZZZ</name>
<keyword evidence="1" id="KW-0645">Protease</keyword>
<evidence type="ECO:0000313" key="4">
    <source>
        <dbReference type="EMBL" id="QHU34300.1"/>
    </source>
</evidence>
<dbReference type="AlphaFoldDB" id="A0A6C0LV89"/>
<dbReference type="Pfam" id="PF02902">
    <property type="entry name" value="Peptidase_C48"/>
    <property type="match status" value="1"/>
</dbReference>
<evidence type="ECO:0000256" key="2">
    <source>
        <dbReference type="ARBA" id="ARBA00022801"/>
    </source>
</evidence>